<reference evidence="2 3" key="1">
    <citation type="submission" date="2021-06" db="EMBL/GenBank/DDBJ databases">
        <authorList>
            <person name="Palmer J.M."/>
        </authorList>
    </citation>
    <scope>NUCLEOTIDE SEQUENCE [LARGE SCALE GENOMIC DNA]</scope>
    <source>
        <strain evidence="2 3">MEX-2019</strain>
        <tissue evidence="2">Muscle</tissue>
    </source>
</reference>
<dbReference type="Proteomes" id="UP001311232">
    <property type="component" value="Unassembled WGS sequence"/>
</dbReference>
<feature type="compositionally biased region" description="Low complexity" evidence="1">
    <location>
        <begin position="102"/>
        <end position="113"/>
    </location>
</feature>
<proteinExistence type="predicted"/>
<gene>
    <name evidence="2" type="ORF">CRENBAI_007410</name>
</gene>
<organism evidence="2 3">
    <name type="scientific">Crenichthys baileyi</name>
    <name type="common">White River springfish</name>
    <dbReference type="NCBI Taxonomy" id="28760"/>
    <lineage>
        <taxon>Eukaryota</taxon>
        <taxon>Metazoa</taxon>
        <taxon>Chordata</taxon>
        <taxon>Craniata</taxon>
        <taxon>Vertebrata</taxon>
        <taxon>Euteleostomi</taxon>
        <taxon>Actinopterygii</taxon>
        <taxon>Neopterygii</taxon>
        <taxon>Teleostei</taxon>
        <taxon>Neoteleostei</taxon>
        <taxon>Acanthomorphata</taxon>
        <taxon>Ovalentaria</taxon>
        <taxon>Atherinomorphae</taxon>
        <taxon>Cyprinodontiformes</taxon>
        <taxon>Goodeidae</taxon>
        <taxon>Crenichthys</taxon>
    </lineage>
</organism>
<dbReference type="AlphaFoldDB" id="A0AAV9RGA7"/>
<protein>
    <submittedName>
        <fullName evidence="2">Uncharacterized protein</fullName>
    </submittedName>
</protein>
<keyword evidence="3" id="KW-1185">Reference proteome</keyword>
<dbReference type="EMBL" id="JAHHUM010001888">
    <property type="protein sequence ID" value="KAK5607967.1"/>
    <property type="molecule type" value="Genomic_DNA"/>
</dbReference>
<evidence type="ECO:0000313" key="2">
    <source>
        <dbReference type="EMBL" id="KAK5607967.1"/>
    </source>
</evidence>
<sequence>MTQLARAQDKTVLRPNEFLTQPHEPPNPQEPQHEFPHRTTPNQDTFISNTSTGGIPLLESSTSEKPMKIYPYIASPAHSPSSKHPRPHPAPYHTVRWDGKKTGLLNPTPTTTGEHYRANTTEPLTHIGGLRPHTKM</sequence>
<comment type="caution">
    <text evidence="2">The sequence shown here is derived from an EMBL/GenBank/DDBJ whole genome shotgun (WGS) entry which is preliminary data.</text>
</comment>
<accession>A0AAV9RGA7</accession>
<evidence type="ECO:0000256" key="1">
    <source>
        <dbReference type="SAM" id="MobiDB-lite"/>
    </source>
</evidence>
<evidence type="ECO:0000313" key="3">
    <source>
        <dbReference type="Proteomes" id="UP001311232"/>
    </source>
</evidence>
<feature type="region of interest" description="Disordered" evidence="1">
    <location>
        <begin position="1"/>
        <end position="136"/>
    </location>
</feature>
<feature type="compositionally biased region" description="Polar residues" evidence="1">
    <location>
        <begin position="39"/>
        <end position="64"/>
    </location>
</feature>
<name>A0AAV9RGA7_9TELE</name>